<feature type="transmembrane region" description="Helical" evidence="5">
    <location>
        <begin position="78"/>
        <end position="102"/>
    </location>
</feature>
<gene>
    <name evidence="6" type="ORF">HK105_209246</name>
</gene>
<keyword evidence="7" id="KW-1185">Reference proteome</keyword>
<evidence type="ECO:0008006" key="8">
    <source>
        <dbReference type="Google" id="ProtNLM"/>
    </source>
</evidence>
<dbReference type="InterPro" id="IPR023352">
    <property type="entry name" value="MAPEG-like_dom_sf"/>
</dbReference>
<dbReference type="InterPro" id="IPR001129">
    <property type="entry name" value="Membr-assoc_MAPEG"/>
</dbReference>
<evidence type="ECO:0000313" key="7">
    <source>
        <dbReference type="Proteomes" id="UP001527925"/>
    </source>
</evidence>
<evidence type="ECO:0000313" key="6">
    <source>
        <dbReference type="EMBL" id="KAL2911289.1"/>
    </source>
</evidence>
<feature type="transmembrane region" description="Helical" evidence="5">
    <location>
        <begin position="123"/>
        <end position="145"/>
    </location>
</feature>
<evidence type="ECO:0000256" key="4">
    <source>
        <dbReference type="ARBA" id="ARBA00023136"/>
    </source>
</evidence>
<dbReference type="InterPro" id="IPR050997">
    <property type="entry name" value="MAPEG"/>
</dbReference>
<comment type="caution">
    <text evidence="6">The sequence shown here is derived from an EMBL/GenBank/DDBJ whole genome shotgun (WGS) entry which is preliminary data.</text>
</comment>
<evidence type="ECO:0000256" key="5">
    <source>
        <dbReference type="SAM" id="Phobius"/>
    </source>
</evidence>
<evidence type="ECO:0000256" key="3">
    <source>
        <dbReference type="ARBA" id="ARBA00022989"/>
    </source>
</evidence>
<organism evidence="6 7">
    <name type="scientific">Polyrhizophydium stewartii</name>
    <dbReference type="NCBI Taxonomy" id="2732419"/>
    <lineage>
        <taxon>Eukaryota</taxon>
        <taxon>Fungi</taxon>
        <taxon>Fungi incertae sedis</taxon>
        <taxon>Chytridiomycota</taxon>
        <taxon>Chytridiomycota incertae sedis</taxon>
        <taxon>Chytridiomycetes</taxon>
        <taxon>Rhizophydiales</taxon>
        <taxon>Rhizophydiales incertae sedis</taxon>
        <taxon>Polyrhizophydium</taxon>
    </lineage>
</organism>
<dbReference type="Pfam" id="PF01124">
    <property type="entry name" value="MAPEG"/>
    <property type="match status" value="1"/>
</dbReference>
<reference evidence="6 7" key="1">
    <citation type="submission" date="2023-09" db="EMBL/GenBank/DDBJ databases">
        <title>Pangenome analysis of Batrachochytrium dendrobatidis and related Chytrids.</title>
        <authorList>
            <person name="Yacoub M.N."/>
            <person name="Stajich J.E."/>
            <person name="James T.Y."/>
        </authorList>
    </citation>
    <scope>NUCLEOTIDE SEQUENCE [LARGE SCALE GENOMIC DNA]</scope>
    <source>
        <strain evidence="6 7">JEL0888</strain>
    </source>
</reference>
<name>A0ABR4MVL1_9FUNG</name>
<protein>
    <recommendedName>
        <fullName evidence="8">MAPEG family protein</fullName>
    </recommendedName>
</protein>
<dbReference type="Gene3D" id="1.20.120.550">
    <property type="entry name" value="Membrane associated eicosanoid/glutathione metabolism-like domain"/>
    <property type="match status" value="1"/>
</dbReference>
<accession>A0ABR4MVL1</accession>
<dbReference type="PANTHER" id="PTHR10250">
    <property type="entry name" value="MICROSOMAL GLUTATHIONE S-TRANSFERASE"/>
    <property type="match status" value="1"/>
</dbReference>
<dbReference type="SUPFAM" id="SSF161084">
    <property type="entry name" value="MAPEG domain-like"/>
    <property type="match status" value="1"/>
</dbReference>
<comment type="subcellular location">
    <subcellularLocation>
        <location evidence="1">Membrane</location>
        <topology evidence="1">Multi-pass membrane protein</topology>
    </subcellularLocation>
</comment>
<dbReference type="Proteomes" id="UP001527925">
    <property type="component" value="Unassembled WGS sequence"/>
</dbReference>
<dbReference type="EMBL" id="JADGIZ020000127">
    <property type="protein sequence ID" value="KAL2911289.1"/>
    <property type="molecule type" value="Genomic_DNA"/>
</dbReference>
<evidence type="ECO:0000256" key="1">
    <source>
        <dbReference type="ARBA" id="ARBA00004141"/>
    </source>
</evidence>
<dbReference type="PANTHER" id="PTHR10250:SF26">
    <property type="entry name" value="GLUTATHIONE S-TRANSFERASE 3, MITOCHONDRIAL"/>
    <property type="match status" value="1"/>
</dbReference>
<keyword evidence="4 5" id="KW-0472">Membrane</keyword>
<sequence length="146" mass="15728">MTAPDFIRDRSLPFAVGVASTVFLTALSARVGRARAEAGVPYPYMYAERHDAEKDSAKHIFNCTQRAHQNTLEWYPSFLLLLLGASIEHPAAAAVAGAVWLASRWVFAEGYCTGDPAKRNRGVFGMLGLLALLGMSAKTAVAMIVA</sequence>
<evidence type="ECO:0000256" key="2">
    <source>
        <dbReference type="ARBA" id="ARBA00022692"/>
    </source>
</evidence>
<proteinExistence type="predicted"/>
<keyword evidence="2 5" id="KW-0812">Transmembrane</keyword>
<keyword evidence="3 5" id="KW-1133">Transmembrane helix</keyword>